<evidence type="ECO:0000313" key="3">
    <source>
        <dbReference type="Proteomes" id="UP000295443"/>
    </source>
</evidence>
<feature type="transmembrane region" description="Helical" evidence="1">
    <location>
        <begin position="84"/>
        <end position="103"/>
    </location>
</feature>
<keyword evidence="1" id="KW-0812">Transmembrane</keyword>
<evidence type="ECO:0000256" key="1">
    <source>
        <dbReference type="SAM" id="Phobius"/>
    </source>
</evidence>
<dbReference type="InterPro" id="IPR010898">
    <property type="entry name" value="Hpre_diP_synth_I"/>
</dbReference>
<reference evidence="2 3" key="1">
    <citation type="submission" date="2019-03" db="EMBL/GenBank/DDBJ databases">
        <title>Genome sequence of Thiobacillaceae bacterium LSR1, a sulfur-oxidizing bacterium isolated from freshwater sediment.</title>
        <authorList>
            <person name="Li S."/>
        </authorList>
    </citation>
    <scope>NUCLEOTIDE SEQUENCE [LARGE SCALE GENOMIC DNA]</scope>
    <source>
        <strain evidence="2 3">LSR1</strain>
    </source>
</reference>
<name>A0A4R1BEG3_9PROT</name>
<sequence>MTRSTIELTVTDQDRRIAALAAAAVGLTLAEAAIPLPLPGVKPGLANIVTLLVLYRFGWRAAVWVSLLRIVAGGLALGTFLTPTFVMSLAGGLASLAALGLLVHLPRRGFGPVGLSVLAAFAHIGAQLGVVAVWLMPGVNLLPLLAVFLAAAWLSGLVNGLVVAGLLEKTR</sequence>
<dbReference type="OrthoDB" id="9799095at2"/>
<dbReference type="Proteomes" id="UP000295443">
    <property type="component" value="Unassembled WGS sequence"/>
</dbReference>
<dbReference type="RefSeq" id="WP_131446107.1">
    <property type="nucleotide sequence ID" value="NZ_SJZB01000027.1"/>
</dbReference>
<comment type="caution">
    <text evidence="2">The sequence shown here is derived from an EMBL/GenBank/DDBJ whole genome shotgun (WGS) entry which is preliminary data.</text>
</comment>
<protein>
    <submittedName>
        <fullName evidence="2">Gx transporter family protein</fullName>
    </submittedName>
</protein>
<accession>A0A4R1BEG3</accession>
<dbReference type="AlphaFoldDB" id="A0A4R1BEG3"/>
<feature type="transmembrane region" description="Helical" evidence="1">
    <location>
        <begin position="17"/>
        <end position="36"/>
    </location>
</feature>
<gene>
    <name evidence="2" type="ORF">EZJ19_07275</name>
</gene>
<evidence type="ECO:0000313" key="2">
    <source>
        <dbReference type="EMBL" id="TCJ15408.1"/>
    </source>
</evidence>
<keyword evidence="1" id="KW-0472">Membrane</keyword>
<organism evidence="2 3">
    <name type="scientific">Parasulfuritortus cantonensis</name>
    <dbReference type="NCBI Taxonomy" id="2528202"/>
    <lineage>
        <taxon>Bacteria</taxon>
        <taxon>Pseudomonadati</taxon>
        <taxon>Pseudomonadota</taxon>
        <taxon>Betaproteobacteria</taxon>
        <taxon>Nitrosomonadales</taxon>
        <taxon>Thiobacillaceae</taxon>
        <taxon>Parasulfuritortus</taxon>
    </lineage>
</organism>
<dbReference type="EMBL" id="SJZB01000027">
    <property type="protein sequence ID" value="TCJ15408.1"/>
    <property type="molecule type" value="Genomic_DNA"/>
</dbReference>
<proteinExistence type="predicted"/>
<dbReference type="InterPro" id="IPR014535">
    <property type="entry name" value="Hpre_diP_synt_I"/>
</dbReference>
<dbReference type="Pfam" id="PF07456">
    <property type="entry name" value="Hpre_diP_synt_I"/>
    <property type="match status" value="1"/>
</dbReference>
<feature type="transmembrane region" description="Helical" evidence="1">
    <location>
        <begin position="115"/>
        <end position="135"/>
    </location>
</feature>
<feature type="transmembrane region" description="Helical" evidence="1">
    <location>
        <begin position="141"/>
        <end position="167"/>
    </location>
</feature>
<dbReference type="PIRSF" id="PIRSF027391">
    <property type="entry name" value="Hpre_diP_synt_I"/>
    <property type="match status" value="1"/>
</dbReference>
<keyword evidence="1" id="KW-1133">Transmembrane helix</keyword>
<keyword evidence="3" id="KW-1185">Reference proteome</keyword>